<keyword evidence="3" id="KW-1185">Reference proteome</keyword>
<comment type="caution">
    <text evidence="2">The sequence shown here is derived from an EMBL/GenBank/DDBJ whole genome shotgun (WGS) entry which is preliminary data.</text>
</comment>
<reference evidence="2 3" key="1">
    <citation type="journal article" date="2023" name="Int. J. Mol. Sci.">
        <title>De Novo Assembly and Annotation of 11 Diverse Shrub Willow (Salix) Genomes Reveals Novel Gene Organization in Sex-Linked Regions.</title>
        <authorList>
            <person name="Hyden B."/>
            <person name="Feng K."/>
            <person name="Yates T.B."/>
            <person name="Jawdy S."/>
            <person name="Cereghino C."/>
            <person name="Smart L.B."/>
            <person name="Muchero W."/>
        </authorList>
    </citation>
    <scope>NUCLEOTIDE SEQUENCE [LARGE SCALE GENOMIC DNA]</scope>
    <source>
        <tissue evidence="2">Shoot tip</tissue>
    </source>
</reference>
<proteinExistence type="predicted"/>
<evidence type="ECO:0000313" key="3">
    <source>
        <dbReference type="Proteomes" id="UP001162972"/>
    </source>
</evidence>
<dbReference type="Proteomes" id="UP001162972">
    <property type="component" value="Chromosome 4"/>
</dbReference>
<protein>
    <submittedName>
        <fullName evidence="2">Uncharacterized protein</fullName>
    </submittedName>
</protein>
<organism evidence="2 3">
    <name type="scientific">Salix udensis</name>
    <dbReference type="NCBI Taxonomy" id="889485"/>
    <lineage>
        <taxon>Eukaryota</taxon>
        <taxon>Viridiplantae</taxon>
        <taxon>Streptophyta</taxon>
        <taxon>Embryophyta</taxon>
        <taxon>Tracheophyta</taxon>
        <taxon>Spermatophyta</taxon>
        <taxon>Magnoliopsida</taxon>
        <taxon>eudicotyledons</taxon>
        <taxon>Gunneridae</taxon>
        <taxon>Pentapetalae</taxon>
        <taxon>rosids</taxon>
        <taxon>fabids</taxon>
        <taxon>Malpighiales</taxon>
        <taxon>Salicaceae</taxon>
        <taxon>Saliceae</taxon>
        <taxon>Salix</taxon>
    </lineage>
</organism>
<feature type="region of interest" description="Disordered" evidence="1">
    <location>
        <begin position="1"/>
        <end position="37"/>
    </location>
</feature>
<evidence type="ECO:0000313" key="2">
    <source>
        <dbReference type="EMBL" id="KAJ6401868.1"/>
    </source>
</evidence>
<evidence type="ECO:0000256" key="1">
    <source>
        <dbReference type="SAM" id="MobiDB-lite"/>
    </source>
</evidence>
<dbReference type="EMBL" id="JAPFFJ010000018">
    <property type="protein sequence ID" value="KAJ6401868.1"/>
    <property type="molecule type" value="Genomic_DNA"/>
</dbReference>
<gene>
    <name evidence="2" type="ORF">OIU84_014026</name>
</gene>
<accession>A0AAD6JC30</accession>
<sequence>MADTEHSSSDETSVDSIRERKQVRNQSLNSLRMRRHL</sequence>
<dbReference type="AlphaFoldDB" id="A0AAD6JC30"/>
<name>A0AAD6JC30_9ROSI</name>